<dbReference type="AlphaFoldDB" id="A0A0U1L2F3"/>
<dbReference type="EMBL" id="CTRP01000014">
    <property type="protein sequence ID" value="CQR73850.1"/>
    <property type="molecule type" value="Genomic_DNA"/>
</dbReference>
<name>A0A0U1L2F3_9FIRM</name>
<gene>
    <name evidence="1" type="ORF">SpAn4DRAFT_0312</name>
</gene>
<evidence type="ECO:0000313" key="1">
    <source>
        <dbReference type="EMBL" id="CQR73850.1"/>
    </source>
</evidence>
<protein>
    <submittedName>
        <fullName evidence="1">Uncharacterized protein</fullName>
    </submittedName>
</protein>
<keyword evidence="2" id="KW-1185">Reference proteome</keyword>
<reference evidence="2" key="1">
    <citation type="submission" date="2015-03" db="EMBL/GenBank/DDBJ databases">
        <authorList>
            <person name="Nijsse Bart"/>
        </authorList>
    </citation>
    <scope>NUCLEOTIDE SEQUENCE [LARGE SCALE GENOMIC DNA]</scope>
</reference>
<proteinExistence type="predicted"/>
<sequence length="39" mass="4653">MYNASINWYRGENEKSIYYYQRAGRILEMALPAHLTSEL</sequence>
<organism evidence="1 2">
    <name type="scientific">Sporomusa ovata</name>
    <dbReference type="NCBI Taxonomy" id="2378"/>
    <lineage>
        <taxon>Bacteria</taxon>
        <taxon>Bacillati</taxon>
        <taxon>Bacillota</taxon>
        <taxon>Negativicutes</taxon>
        <taxon>Selenomonadales</taxon>
        <taxon>Sporomusaceae</taxon>
        <taxon>Sporomusa</taxon>
    </lineage>
</organism>
<accession>A0A0U1L2F3</accession>
<evidence type="ECO:0000313" key="2">
    <source>
        <dbReference type="Proteomes" id="UP000049855"/>
    </source>
</evidence>
<dbReference type="Proteomes" id="UP000049855">
    <property type="component" value="Unassembled WGS sequence"/>
</dbReference>